<evidence type="ECO:0000313" key="4">
    <source>
        <dbReference type="Proteomes" id="UP000507470"/>
    </source>
</evidence>
<dbReference type="InterPro" id="IPR012337">
    <property type="entry name" value="RNaseH-like_sf"/>
</dbReference>
<dbReference type="Pfam" id="PF24764">
    <property type="entry name" value="rva_4"/>
    <property type="match status" value="1"/>
</dbReference>
<reference evidence="3 4" key="1">
    <citation type="submission" date="2020-06" db="EMBL/GenBank/DDBJ databases">
        <authorList>
            <person name="Li R."/>
            <person name="Bekaert M."/>
        </authorList>
    </citation>
    <scope>NUCLEOTIDE SEQUENCE [LARGE SCALE GENOMIC DNA]</scope>
    <source>
        <strain evidence="4">wild</strain>
    </source>
</reference>
<dbReference type="PROSITE" id="PS50994">
    <property type="entry name" value="INTEGRASE"/>
    <property type="match status" value="1"/>
</dbReference>
<feature type="compositionally biased region" description="Acidic residues" evidence="1">
    <location>
        <begin position="382"/>
        <end position="391"/>
    </location>
</feature>
<dbReference type="InterPro" id="IPR036397">
    <property type="entry name" value="RNaseH_sf"/>
</dbReference>
<feature type="domain" description="Integrase catalytic" evidence="2">
    <location>
        <begin position="185"/>
        <end position="365"/>
    </location>
</feature>
<evidence type="ECO:0000259" key="2">
    <source>
        <dbReference type="PROSITE" id="PS50994"/>
    </source>
</evidence>
<dbReference type="OrthoDB" id="6070127at2759"/>
<dbReference type="InterPro" id="IPR001584">
    <property type="entry name" value="Integrase_cat-core"/>
</dbReference>
<keyword evidence="4" id="KW-1185">Reference proteome</keyword>
<dbReference type="InterPro" id="IPR058913">
    <property type="entry name" value="Integrase_dom_put"/>
</dbReference>
<dbReference type="EMBL" id="CACVKT020009192">
    <property type="protein sequence ID" value="CAC5420889.1"/>
    <property type="molecule type" value="Genomic_DNA"/>
</dbReference>
<organism evidence="3 4">
    <name type="scientific">Mytilus coruscus</name>
    <name type="common">Sea mussel</name>
    <dbReference type="NCBI Taxonomy" id="42192"/>
    <lineage>
        <taxon>Eukaryota</taxon>
        <taxon>Metazoa</taxon>
        <taxon>Spiralia</taxon>
        <taxon>Lophotrochozoa</taxon>
        <taxon>Mollusca</taxon>
        <taxon>Bivalvia</taxon>
        <taxon>Autobranchia</taxon>
        <taxon>Pteriomorphia</taxon>
        <taxon>Mytilida</taxon>
        <taxon>Mytiloidea</taxon>
        <taxon>Mytilidae</taxon>
        <taxon>Mytilinae</taxon>
        <taxon>Mytilus</taxon>
    </lineage>
</organism>
<accession>A0A6J8EJR1</accession>
<protein>
    <recommendedName>
        <fullName evidence="2">Integrase catalytic domain-containing protein</fullName>
    </recommendedName>
</protein>
<gene>
    <name evidence="3" type="ORF">MCOR_53069</name>
</gene>
<name>A0A6J8EJR1_MYTCO</name>
<evidence type="ECO:0000313" key="3">
    <source>
        <dbReference type="EMBL" id="CAC5420889.1"/>
    </source>
</evidence>
<dbReference type="SUPFAM" id="SSF53098">
    <property type="entry name" value="Ribonuclease H-like"/>
    <property type="match status" value="1"/>
</dbReference>
<dbReference type="AlphaFoldDB" id="A0A6J8EJR1"/>
<dbReference type="Proteomes" id="UP000507470">
    <property type="component" value="Unassembled WGS sequence"/>
</dbReference>
<dbReference type="PANTHER" id="PTHR46791">
    <property type="entry name" value="EXPRESSED PROTEIN"/>
    <property type="match status" value="1"/>
</dbReference>
<evidence type="ECO:0000256" key="1">
    <source>
        <dbReference type="SAM" id="MobiDB-lite"/>
    </source>
</evidence>
<dbReference type="GO" id="GO:0015074">
    <property type="term" value="P:DNA integration"/>
    <property type="evidence" value="ECO:0007669"/>
    <property type="project" value="InterPro"/>
</dbReference>
<feature type="region of interest" description="Disordered" evidence="1">
    <location>
        <begin position="369"/>
        <end position="404"/>
    </location>
</feature>
<dbReference type="Gene3D" id="3.30.420.10">
    <property type="entry name" value="Ribonuclease H-like superfamily/Ribonuclease H"/>
    <property type="match status" value="1"/>
</dbReference>
<dbReference type="PANTHER" id="PTHR46791:SF5">
    <property type="entry name" value="CLR5 DOMAIN-CONTAINING PROTEIN-RELATED"/>
    <property type="match status" value="1"/>
</dbReference>
<proteinExistence type="predicted"/>
<dbReference type="GO" id="GO:0003676">
    <property type="term" value="F:nucleic acid binding"/>
    <property type="evidence" value="ECO:0007669"/>
    <property type="project" value="InterPro"/>
</dbReference>
<sequence>MEEMEAVLNRFGLRSHVGNFHKEKITPDLICKMSLQDFACLGLTDRRKIMELRTACVHFSSNILTKSNNKFFIPKEALESLLEIDLTVKEISEMFSVSESTIYRNMKMYNLSKLEFSNISDEYLDVVVAKQVAEFPCCGESLLKQILAQQNIKVQRNRLRDSMYRLDKKSILERKKGLLHRRTYSVQSPNTLWHVDTNHKLIRWNMIIAGGIDGFSRLITFLEYVDNNKADTLLNCFEKGVGKYGLPSRVCSDMGRENTLIADYMIKNRGSSRSSMITGKSGHNQRIERLWRDVYAGVLSYYYDLFYYMEDIGVLDPLDELNIYALHHVYLQKVNEKLGIWKTAWANHRIRTVRKTPMQMFTTSVMNNIDESQPLPDSNELVTDDNPDEAENGQGTQGEELLSSSVSVPNDKLQTLRQNCPLNWRSQDHGIYIYLKAYANYNQYL</sequence>